<dbReference type="OrthoDB" id="6159439at2759"/>
<evidence type="ECO:0000259" key="8">
    <source>
        <dbReference type="PROSITE" id="PS50071"/>
    </source>
</evidence>
<dbReference type="EMBL" id="CVRI01000043">
    <property type="protein sequence ID" value="CRK96085.1"/>
    <property type="molecule type" value="Genomic_DNA"/>
</dbReference>
<evidence type="ECO:0000256" key="3">
    <source>
        <dbReference type="ARBA" id="ARBA00023155"/>
    </source>
</evidence>
<gene>
    <name evidence="9" type="ORF">CLUMA_CG009521</name>
</gene>
<reference evidence="9 10" key="1">
    <citation type="submission" date="2015-04" db="EMBL/GenBank/DDBJ databases">
        <authorList>
            <person name="Syromyatnikov M.Y."/>
            <person name="Popov V.N."/>
        </authorList>
    </citation>
    <scope>NUCLEOTIDE SEQUENCE [LARGE SCALE GENOMIC DNA]</scope>
</reference>
<keyword evidence="10" id="KW-1185">Reference proteome</keyword>
<dbReference type="InterPro" id="IPR042768">
    <property type="entry name" value="MNX1/Ceh-12"/>
</dbReference>
<dbReference type="Gene3D" id="1.10.10.60">
    <property type="entry name" value="Homeodomain-like"/>
    <property type="match status" value="1"/>
</dbReference>
<dbReference type="InterPro" id="IPR001356">
    <property type="entry name" value="HD"/>
</dbReference>
<evidence type="ECO:0000256" key="2">
    <source>
        <dbReference type="ARBA" id="ARBA00023125"/>
    </source>
</evidence>
<feature type="DNA-binding region" description="Homeobox" evidence="5">
    <location>
        <begin position="23"/>
        <end position="71"/>
    </location>
</feature>
<dbReference type="SUPFAM" id="SSF46689">
    <property type="entry name" value="Homeodomain-like"/>
    <property type="match status" value="1"/>
</dbReference>
<dbReference type="InterPro" id="IPR009057">
    <property type="entry name" value="Homeodomain-like_sf"/>
</dbReference>
<dbReference type="PANTHER" id="PTHR24335:SF4">
    <property type="entry name" value="EXTRA-EXTRA"/>
    <property type="match status" value="1"/>
</dbReference>
<organism evidence="9 10">
    <name type="scientific">Clunio marinus</name>
    <dbReference type="NCBI Taxonomy" id="568069"/>
    <lineage>
        <taxon>Eukaryota</taxon>
        <taxon>Metazoa</taxon>
        <taxon>Ecdysozoa</taxon>
        <taxon>Arthropoda</taxon>
        <taxon>Hexapoda</taxon>
        <taxon>Insecta</taxon>
        <taxon>Pterygota</taxon>
        <taxon>Neoptera</taxon>
        <taxon>Endopterygota</taxon>
        <taxon>Diptera</taxon>
        <taxon>Nematocera</taxon>
        <taxon>Chironomoidea</taxon>
        <taxon>Chironomidae</taxon>
        <taxon>Clunio</taxon>
    </lineage>
</organism>
<evidence type="ECO:0000313" key="10">
    <source>
        <dbReference type="Proteomes" id="UP000183832"/>
    </source>
</evidence>
<dbReference type="GO" id="GO:0005634">
    <property type="term" value="C:nucleus"/>
    <property type="evidence" value="ECO:0007669"/>
    <property type="project" value="UniProtKB-SubCell"/>
</dbReference>
<dbReference type="InterPro" id="IPR017970">
    <property type="entry name" value="Homeobox_CS"/>
</dbReference>
<dbReference type="Pfam" id="PF00046">
    <property type="entry name" value="Homeodomain"/>
    <property type="match status" value="1"/>
</dbReference>
<feature type="domain" description="Homeobox" evidence="8">
    <location>
        <begin position="21"/>
        <end position="70"/>
    </location>
</feature>
<dbReference type="PRINTS" id="PR00024">
    <property type="entry name" value="HOMEOBOX"/>
</dbReference>
<evidence type="ECO:0000256" key="6">
    <source>
        <dbReference type="RuleBase" id="RU000682"/>
    </source>
</evidence>
<feature type="region of interest" description="Disordered" evidence="7">
    <location>
        <begin position="69"/>
        <end position="108"/>
    </location>
</feature>
<dbReference type="InterPro" id="IPR020479">
    <property type="entry name" value="HD_metazoa"/>
</dbReference>
<dbReference type="AlphaFoldDB" id="A0A1J1I731"/>
<dbReference type="GO" id="GO:0000981">
    <property type="term" value="F:DNA-binding transcription factor activity, RNA polymerase II-specific"/>
    <property type="evidence" value="ECO:0007669"/>
    <property type="project" value="InterPro"/>
</dbReference>
<dbReference type="SMART" id="SM00389">
    <property type="entry name" value="HOX"/>
    <property type="match status" value="1"/>
</dbReference>
<protein>
    <submittedName>
        <fullName evidence="9">CLUMA_CG009521, isoform A</fullName>
    </submittedName>
</protein>
<dbReference type="GO" id="GO:0007417">
    <property type="term" value="P:central nervous system development"/>
    <property type="evidence" value="ECO:0007669"/>
    <property type="project" value="TreeGrafter"/>
</dbReference>
<name>A0A1J1I731_9DIPT</name>
<comment type="subcellular location">
    <subcellularLocation>
        <location evidence="1 5 6">Nucleus</location>
    </subcellularLocation>
</comment>
<dbReference type="PROSITE" id="PS50071">
    <property type="entry name" value="HOMEOBOX_2"/>
    <property type="match status" value="1"/>
</dbReference>
<keyword evidence="4 5" id="KW-0539">Nucleus</keyword>
<dbReference type="PROSITE" id="PS00027">
    <property type="entry name" value="HOMEOBOX_1"/>
    <property type="match status" value="1"/>
</dbReference>
<dbReference type="GO" id="GO:1990837">
    <property type="term" value="F:sequence-specific double-stranded DNA binding"/>
    <property type="evidence" value="ECO:0007669"/>
    <property type="project" value="TreeGrafter"/>
</dbReference>
<evidence type="ECO:0000313" key="9">
    <source>
        <dbReference type="EMBL" id="CRK96085.1"/>
    </source>
</evidence>
<dbReference type="CDD" id="cd00086">
    <property type="entry name" value="homeodomain"/>
    <property type="match status" value="1"/>
</dbReference>
<evidence type="ECO:0000256" key="4">
    <source>
        <dbReference type="ARBA" id="ARBA00023242"/>
    </source>
</evidence>
<sequence>MIPKLILAKRIDITINVMKISQQLLELEKQFKQNKYLSRPKRYEVASNLLLTETQVKIWFQNRRMKWKRSRKAQQESKNKESHSNNDDKQPRERTSSIASNHPPGFKTTINEKVITNLTNSNFHFSKTADVHSHLNAHAAVPLHRHMNNLPGSSKDNIEDSYGGNVISRPSVFSDSDDMIWRVV</sequence>
<keyword evidence="3 5" id="KW-0371">Homeobox</keyword>
<dbReference type="STRING" id="568069.A0A1J1I731"/>
<accession>A0A1J1I731</accession>
<evidence type="ECO:0000256" key="5">
    <source>
        <dbReference type="PROSITE-ProRule" id="PRU00108"/>
    </source>
</evidence>
<dbReference type="GO" id="GO:0048812">
    <property type="term" value="P:neuron projection morphogenesis"/>
    <property type="evidence" value="ECO:0007669"/>
    <property type="project" value="TreeGrafter"/>
</dbReference>
<evidence type="ECO:0000256" key="1">
    <source>
        <dbReference type="ARBA" id="ARBA00004123"/>
    </source>
</evidence>
<proteinExistence type="predicted"/>
<dbReference type="PANTHER" id="PTHR24335">
    <property type="entry name" value="MOTOR NEURON AND PANCREAS HOMEOBOX PROTEIN"/>
    <property type="match status" value="1"/>
</dbReference>
<keyword evidence="2 5" id="KW-0238">DNA-binding</keyword>
<feature type="compositionally biased region" description="Basic and acidic residues" evidence="7">
    <location>
        <begin position="73"/>
        <end position="95"/>
    </location>
</feature>
<evidence type="ECO:0000256" key="7">
    <source>
        <dbReference type="SAM" id="MobiDB-lite"/>
    </source>
</evidence>
<dbReference type="Proteomes" id="UP000183832">
    <property type="component" value="Unassembled WGS sequence"/>
</dbReference>